<evidence type="ECO:0000313" key="2">
    <source>
        <dbReference type="Proteomes" id="UP000051836"/>
    </source>
</evidence>
<evidence type="ECO:0000313" key="1">
    <source>
        <dbReference type="EMBL" id="KQK83961.1"/>
    </source>
</evidence>
<accession>A0A0Q3REF9</accession>
<comment type="caution">
    <text evidence="1">The sequence shown here is derived from an EMBL/GenBank/DDBJ whole genome shotgun (WGS) entry which is preliminary data.</text>
</comment>
<name>A0A0Q3REF9_AMAAE</name>
<sequence>MCRVHAHRYRQPPEAEGSALLMDKQPGSERMKHVWIGLVTFTGEDLEENLDSGFIIWRPGDKMDPYVISGA</sequence>
<keyword evidence="2" id="KW-1185">Reference proteome</keyword>
<dbReference type="Proteomes" id="UP000051836">
    <property type="component" value="Unassembled WGS sequence"/>
</dbReference>
<organism evidence="1 2">
    <name type="scientific">Amazona aestiva</name>
    <name type="common">Blue-fronted Amazon parrot</name>
    <dbReference type="NCBI Taxonomy" id="12930"/>
    <lineage>
        <taxon>Eukaryota</taxon>
        <taxon>Metazoa</taxon>
        <taxon>Chordata</taxon>
        <taxon>Craniata</taxon>
        <taxon>Vertebrata</taxon>
        <taxon>Euteleostomi</taxon>
        <taxon>Archelosauria</taxon>
        <taxon>Archosauria</taxon>
        <taxon>Dinosauria</taxon>
        <taxon>Saurischia</taxon>
        <taxon>Theropoda</taxon>
        <taxon>Coelurosauria</taxon>
        <taxon>Aves</taxon>
        <taxon>Neognathae</taxon>
        <taxon>Neoaves</taxon>
        <taxon>Telluraves</taxon>
        <taxon>Australaves</taxon>
        <taxon>Psittaciformes</taxon>
        <taxon>Psittacidae</taxon>
        <taxon>Amazona</taxon>
    </lineage>
</organism>
<proteinExistence type="predicted"/>
<dbReference type="AlphaFoldDB" id="A0A0Q3REF9"/>
<reference evidence="1 2" key="1">
    <citation type="submission" date="2015-10" db="EMBL/GenBank/DDBJ databases">
        <authorList>
            <person name="Gilbert D.G."/>
        </authorList>
    </citation>
    <scope>NUCLEOTIDE SEQUENCE [LARGE SCALE GENOMIC DNA]</scope>
    <source>
        <strain evidence="1">FVVF132</strain>
    </source>
</reference>
<gene>
    <name evidence="1" type="ORF">AAES_53923</name>
</gene>
<dbReference type="EMBL" id="LMAW01001248">
    <property type="protein sequence ID" value="KQK83961.1"/>
    <property type="molecule type" value="Genomic_DNA"/>
</dbReference>
<protein>
    <submittedName>
        <fullName evidence="1">Uncharacterized protein</fullName>
    </submittedName>
</protein>